<name>A0A4S4E4R1_CAMSN</name>
<proteinExistence type="inferred from homology"/>
<evidence type="ECO:0000313" key="9">
    <source>
        <dbReference type="Proteomes" id="UP000306102"/>
    </source>
</evidence>
<dbReference type="GO" id="GO:0022857">
    <property type="term" value="F:transmembrane transporter activity"/>
    <property type="evidence" value="ECO:0007669"/>
    <property type="project" value="InterPro"/>
</dbReference>
<dbReference type="Gene3D" id="1.20.1250.20">
    <property type="entry name" value="MFS general substrate transporter like domains"/>
    <property type="match status" value="1"/>
</dbReference>
<feature type="transmembrane region" description="Helical" evidence="7">
    <location>
        <begin position="306"/>
        <end position="326"/>
    </location>
</feature>
<feature type="transmembrane region" description="Helical" evidence="7">
    <location>
        <begin position="468"/>
        <end position="487"/>
    </location>
</feature>
<dbReference type="InterPro" id="IPR000109">
    <property type="entry name" value="POT_fam"/>
</dbReference>
<feature type="transmembrane region" description="Helical" evidence="7">
    <location>
        <begin position="150"/>
        <end position="170"/>
    </location>
</feature>
<comment type="similarity">
    <text evidence="6">Belongs to the major facilitator superfamily. Phosphate:H(+) symporter (TC 2.A.1.9) family.</text>
</comment>
<evidence type="ECO:0000256" key="2">
    <source>
        <dbReference type="ARBA" id="ARBA00005982"/>
    </source>
</evidence>
<protein>
    <submittedName>
        <fullName evidence="8">Uncharacterized protein</fullName>
    </submittedName>
</protein>
<dbReference type="Pfam" id="PF00854">
    <property type="entry name" value="PTR2"/>
    <property type="match status" value="1"/>
</dbReference>
<gene>
    <name evidence="8" type="ORF">TEA_000002</name>
</gene>
<dbReference type="SUPFAM" id="SSF103473">
    <property type="entry name" value="MFS general substrate transporter"/>
    <property type="match status" value="1"/>
</dbReference>
<feature type="transmembrane region" description="Helical" evidence="7">
    <location>
        <begin position="386"/>
        <end position="408"/>
    </location>
</feature>
<dbReference type="Proteomes" id="UP000306102">
    <property type="component" value="Unassembled WGS sequence"/>
</dbReference>
<evidence type="ECO:0000256" key="6">
    <source>
        <dbReference type="ARBA" id="ARBA00044504"/>
    </source>
</evidence>
<keyword evidence="3 7" id="KW-0812">Transmembrane</keyword>
<keyword evidence="9" id="KW-1185">Reference proteome</keyword>
<dbReference type="InterPro" id="IPR036259">
    <property type="entry name" value="MFS_trans_sf"/>
</dbReference>
<feature type="transmembrane region" description="Helical" evidence="7">
    <location>
        <begin position="12"/>
        <end position="29"/>
    </location>
</feature>
<evidence type="ECO:0000313" key="8">
    <source>
        <dbReference type="EMBL" id="THG10952.1"/>
    </source>
</evidence>
<accession>A0A4S4E4R1</accession>
<feature type="transmembrane region" description="Helical" evidence="7">
    <location>
        <begin position="429"/>
        <end position="448"/>
    </location>
</feature>
<evidence type="ECO:0000256" key="1">
    <source>
        <dbReference type="ARBA" id="ARBA00004141"/>
    </source>
</evidence>
<dbReference type="PANTHER" id="PTHR11654">
    <property type="entry name" value="OLIGOPEPTIDE TRANSPORTER-RELATED"/>
    <property type="match status" value="1"/>
</dbReference>
<organism evidence="8 9">
    <name type="scientific">Camellia sinensis var. sinensis</name>
    <name type="common">China tea</name>
    <dbReference type="NCBI Taxonomy" id="542762"/>
    <lineage>
        <taxon>Eukaryota</taxon>
        <taxon>Viridiplantae</taxon>
        <taxon>Streptophyta</taxon>
        <taxon>Embryophyta</taxon>
        <taxon>Tracheophyta</taxon>
        <taxon>Spermatophyta</taxon>
        <taxon>Magnoliopsida</taxon>
        <taxon>eudicotyledons</taxon>
        <taxon>Gunneridae</taxon>
        <taxon>Pentapetalae</taxon>
        <taxon>asterids</taxon>
        <taxon>Ericales</taxon>
        <taxon>Theaceae</taxon>
        <taxon>Camellia</taxon>
    </lineage>
</organism>
<comment type="subcellular location">
    <subcellularLocation>
        <location evidence="1">Membrane</location>
        <topology evidence="1">Multi-pass membrane protein</topology>
    </subcellularLocation>
</comment>
<feature type="transmembrane region" description="Helical" evidence="7">
    <location>
        <begin position="80"/>
        <end position="100"/>
    </location>
</feature>
<evidence type="ECO:0000256" key="5">
    <source>
        <dbReference type="ARBA" id="ARBA00023136"/>
    </source>
</evidence>
<keyword evidence="4 7" id="KW-1133">Transmembrane helix</keyword>
<evidence type="ECO:0000256" key="4">
    <source>
        <dbReference type="ARBA" id="ARBA00022989"/>
    </source>
</evidence>
<keyword evidence="5 7" id="KW-0472">Membrane</keyword>
<comment type="caution">
    <text evidence="8">The sequence shown here is derived from an EMBL/GenBank/DDBJ whole genome shotgun (WGS) entry which is preliminary data.</text>
</comment>
<evidence type="ECO:0000256" key="7">
    <source>
        <dbReference type="SAM" id="Phobius"/>
    </source>
</evidence>
<dbReference type="GO" id="GO:0016020">
    <property type="term" value="C:membrane"/>
    <property type="evidence" value="ECO:0007669"/>
    <property type="project" value="UniProtKB-SubCell"/>
</dbReference>
<sequence length="694" mass="76002">MRFDQSQSANTFTNYMGSTFLLSVVGGFISDTYLSRLTTCLSFGLLQILALTMITIHAFSKKLHPDDCGKATCVTGGEALMFYGSLYLLALAAGGVRGSLTPLGGDQFDPKDKKGAKGLATYFNWYVLSTTLGAIVGVTVVVWVSMNKGWSWGFLIGTITSSLGFIALALGKPFYLIRPLGTSPITRVAQVIVVAIRNRRLKLPVSPEELYEINDKERDLAEEKVSHTNQFRSLDKAAILPDGMNPNPWRVCTVTQVEEVKILTRMLPILASTIIMNTCMSQLQTFSVIQGLYMYPYLGSFKFPTASIPVIPLIFMSLLIPVYEFLVVPFARKITGHPAGITQLQRVGVGLVLSIISMSVAGIIEVKRRDQFFKNPMKPISVFWLSFQYGIFGIADMFTMVGLLEFFYKEAPSGMKSLSTSFAPLSLSFGAFLSTIFVNIVNAITKSATRSKKGWLEGITLNDSKLNLFYWFLAILSCINFANYLFWASWYKYKDNNAIESQMETNALDDFFANTLLAVGLLTRSSFAVGPPCSRPSHLVTLCGRPSSQSALSLGHPSRSAFSFGHPLRSALLAVGLFTRSLFADDPPCGRPSHSVTLRGRPSSQSALSLGHPSRSALLAVDLGHPLRSALLAVGLLTRSLFMDGPSHGQPSHSVTLRGRPKSQSVFSLSTSHSPCFLPYSLRWTKVALENGDC</sequence>
<dbReference type="EMBL" id="SDRB02007575">
    <property type="protein sequence ID" value="THG10952.1"/>
    <property type="molecule type" value="Genomic_DNA"/>
</dbReference>
<reference evidence="8 9" key="1">
    <citation type="journal article" date="2018" name="Proc. Natl. Acad. Sci. U.S.A.">
        <title>Draft genome sequence of Camellia sinensis var. sinensis provides insights into the evolution of the tea genome and tea quality.</title>
        <authorList>
            <person name="Wei C."/>
            <person name="Yang H."/>
            <person name="Wang S."/>
            <person name="Zhao J."/>
            <person name="Liu C."/>
            <person name="Gao L."/>
            <person name="Xia E."/>
            <person name="Lu Y."/>
            <person name="Tai Y."/>
            <person name="She G."/>
            <person name="Sun J."/>
            <person name="Cao H."/>
            <person name="Tong W."/>
            <person name="Gao Q."/>
            <person name="Li Y."/>
            <person name="Deng W."/>
            <person name="Jiang X."/>
            <person name="Wang W."/>
            <person name="Chen Q."/>
            <person name="Zhang S."/>
            <person name="Li H."/>
            <person name="Wu J."/>
            <person name="Wang P."/>
            <person name="Li P."/>
            <person name="Shi C."/>
            <person name="Zheng F."/>
            <person name="Jian J."/>
            <person name="Huang B."/>
            <person name="Shan D."/>
            <person name="Shi M."/>
            <person name="Fang C."/>
            <person name="Yue Y."/>
            <person name="Li F."/>
            <person name="Li D."/>
            <person name="Wei S."/>
            <person name="Han B."/>
            <person name="Jiang C."/>
            <person name="Yin Y."/>
            <person name="Xia T."/>
            <person name="Zhang Z."/>
            <person name="Bennetzen J.L."/>
            <person name="Zhao S."/>
            <person name="Wan X."/>
        </authorList>
    </citation>
    <scope>NUCLEOTIDE SEQUENCE [LARGE SCALE GENOMIC DNA]</scope>
    <source>
        <strain evidence="9">cv. Shuchazao</strain>
        <tissue evidence="8">Leaf</tissue>
    </source>
</reference>
<comment type="similarity">
    <text evidence="2">Belongs to the major facilitator superfamily. Proton-dependent oligopeptide transporter (POT/PTR) (TC 2.A.17) family.</text>
</comment>
<feature type="transmembrane region" description="Helical" evidence="7">
    <location>
        <begin position="121"/>
        <end position="144"/>
    </location>
</feature>
<dbReference type="AlphaFoldDB" id="A0A4S4E4R1"/>
<feature type="transmembrane region" description="Helical" evidence="7">
    <location>
        <begin position="41"/>
        <end position="60"/>
    </location>
</feature>
<evidence type="ECO:0000256" key="3">
    <source>
        <dbReference type="ARBA" id="ARBA00022692"/>
    </source>
</evidence>
<feature type="transmembrane region" description="Helical" evidence="7">
    <location>
        <begin position="347"/>
        <end position="366"/>
    </location>
</feature>